<feature type="active site" evidence="10">
    <location>
        <position position="245"/>
    </location>
</feature>
<comment type="similarity">
    <text evidence="2 10">Belongs to the 'phage' integrase family. XerC subfamily.</text>
</comment>
<organism evidence="14 15">
    <name type="scientific">Ignavigranum ruoffiae</name>
    <dbReference type="NCBI Taxonomy" id="89093"/>
    <lineage>
        <taxon>Bacteria</taxon>
        <taxon>Bacillati</taxon>
        <taxon>Bacillota</taxon>
        <taxon>Bacilli</taxon>
        <taxon>Lactobacillales</taxon>
        <taxon>Aerococcaceae</taxon>
        <taxon>Ignavigranum</taxon>
    </lineage>
</organism>
<dbReference type="InterPro" id="IPR013762">
    <property type="entry name" value="Integrase-like_cat_sf"/>
</dbReference>
<feature type="active site" description="O-(3'-phospho-DNA)-tyrosine intermediate" evidence="10">
    <location>
        <position position="280"/>
    </location>
</feature>
<dbReference type="RefSeq" id="WP_092569810.1">
    <property type="nucleotide sequence ID" value="NZ_FOEN01000001.1"/>
</dbReference>
<feature type="active site" evidence="10">
    <location>
        <position position="171"/>
    </location>
</feature>
<dbReference type="InterPro" id="IPR023009">
    <property type="entry name" value="Tyrosine_recombinase_XerC/XerD"/>
</dbReference>
<evidence type="ECO:0000256" key="4">
    <source>
        <dbReference type="ARBA" id="ARBA00022618"/>
    </source>
</evidence>
<evidence type="ECO:0000256" key="11">
    <source>
        <dbReference type="NCBIfam" id="TIGR02224"/>
    </source>
</evidence>
<keyword evidence="9 10" id="KW-0131">Cell cycle</keyword>
<dbReference type="HAMAP" id="MF_01808">
    <property type="entry name" value="Recomb_XerC_XerD"/>
    <property type="match status" value="1"/>
</dbReference>
<dbReference type="STRING" id="89093.SAMN04488558_101170"/>
<dbReference type="NCBIfam" id="NF040815">
    <property type="entry name" value="recomb_XerA_Arch"/>
    <property type="match status" value="1"/>
</dbReference>
<evidence type="ECO:0000256" key="5">
    <source>
        <dbReference type="ARBA" id="ARBA00022829"/>
    </source>
</evidence>
<name>A0A1H8Z779_9LACT</name>
<accession>A0A1H8Z779</accession>
<dbReference type="OrthoDB" id="9801717at2"/>
<dbReference type="InterPro" id="IPR050090">
    <property type="entry name" value="Tyrosine_recombinase_XerCD"/>
</dbReference>
<comment type="function">
    <text evidence="10">Site-specific tyrosine recombinase, which acts by catalyzing the cutting and rejoining of the recombining DNA molecules. The XerC-XerD complex is essential to convert dimers of the bacterial chromosome into monomers to permit their segregation at cell division. It also contributes to the segregational stability of plasmids.</text>
</comment>
<evidence type="ECO:0000313" key="14">
    <source>
        <dbReference type="EMBL" id="SEP60242.1"/>
    </source>
</evidence>
<dbReference type="Pfam" id="PF02899">
    <property type="entry name" value="Phage_int_SAM_1"/>
    <property type="match status" value="1"/>
</dbReference>
<proteinExistence type="inferred from homology"/>
<comment type="subunit">
    <text evidence="10">Forms a cyclic heterotetrameric complex composed of two molecules of XerC and two molecules of XerD.</text>
</comment>
<dbReference type="InterPro" id="IPR010998">
    <property type="entry name" value="Integrase_recombinase_N"/>
</dbReference>
<dbReference type="Proteomes" id="UP000198833">
    <property type="component" value="Unassembled WGS sequence"/>
</dbReference>
<dbReference type="PANTHER" id="PTHR30349">
    <property type="entry name" value="PHAGE INTEGRASE-RELATED"/>
    <property type="match status" value="1"/>
</dbReference>
<evidence type="ECO:0000256" key="10">
    <source>
        <dbReference type="HAMAP-Rule" id="MF_01808"/>
    </source>
</evidence>
<dbReference type="NCBIfam" id="NF001399">
    <property type="entry name" value="PRK00283.1"/>
    <property type="match status" value="1"/>
</dbReference>
<keyword evidence="3 10" id="KW-0963">Cytoplasm</keyword>
<dbReference type="InterPro" id="IPR004107">
    <property type="entry name" value="Integrase_SAM-like_N"/>
</dbReference>
<evidence type="ECO:0000256" key="1">
    <source>
        <dbReference type="ARBA" id="ARBA00004496"/>
    </source>
</evidence>
<feature type="domain" description="Tyr recombinase" evidence="12">
    <location>
        <begin position="106"/>
        <end position="293"/>
    </location>
</feature>
<keyword evidence="4 10" id="KW-0132">Cell division</keyword>
<dbReference type="EMBL" id="FOEN01000001">
    <property type="protein sequence ID" value="SEP60242.1"/>
    <property type="molecule type" value="Genomic_DNA"/>
</dbReference>
<feature type="active site" evidence="10">
    <location>
        <position position="147"/>
    </location>
</feature>
<dbReference type="GO" id="GO:0007059">
    <property type="term" value="P:chromosome segregation"/>
    <property type="evidence" value="ECO:0007669"/>
    <property type="project" value="UniProtKB-UniRule"/>
</dbReference>
<evidence type="ECO:0000256" key="9">
    <source>
        <dbReference type="ARBA" id="ARBA00023306"/>
    </source>
</evidence>
<dbReference type="SUPFAM" id="SSF56349">
    <property type="entry name" value="DNA breaking-rejoining enzymes"/>
    <property type="match status" value="1"/>
</dbReference>
<evidence type="ECO:0000256" key="2">
    <source>
        <dbReference type="ARBA" id="ARBA00006657"/>
    </source>
</evidence>
<evidence type="ECO:0000259" key="13">
    <source>
        <dbReference type="PROSITE" id="PS51900"/>
    </source>
</evidence>
<reference evidence="14 15" key="1">
    <citation type="submission" date="2016-10" db="EMBL/GenBank/DDBJ databases">
        <authorList>
            <person name="de Groot N.N."/>
        </authorList>
    </citation>
    <scope>NUCLEOTIDE SEQUENCE [LARGE SCALE GENOMIC DNA]</scope>
    <source>
        <strain evidence="14 15">DSM 15695</strain>
    </source>
</reference>
<evidence type="ECO:0000256" key="6">
    <source>
        <dbReference type="ARBA" id="ARBA00022908"/>
    </source>
</evidence>
<dbReference type="PROSITE" id="PS51898">
    <property type="entry name" value="TYR_RECOMBINASE"/>
    <property type="match status" value="1"/>
</dbReference>
<keyword evidence="6 10" id="KW-0229">DNA integration</keyword>
<dbReference type="GO" id="GO:0003677">
    <property type="term" value="F:DNA binding"/>
    <property type="evidence" value="ECO:0007669"/>
    <property type="project" value="UniProtKB-UniRule"/>
</dbReference>
<evidence type="ECO:0000313" key="15">
    <source>
        <dbReference type="Proteomes" id="UP000198833"/>
    </source>
</evidence>
<dbReference type="GO" id="GO:0006313">
    <property type="term" value="P:DNA transposition"/>
    <property type="evidence" value="ECO:0007669"/>
    <property type="project" value="UniProtKB-UniRule"/>
</dbReference>
<evidence type="ECO:0000259" key="12">
    <source>
        <dbReference type="PROSITE" id="PS51898"/>
    </source>
</evidence>
<dbReference type="InterPro" id="IPR011010">
    <property type="entry name" value="DNA_brk_join_enz"/>
</dbReference>
<dbReference type="GO" id="GO:0051301">
    <property type="term" value="P:cell division"/>
    <property type="evidence" value="ECO:0007669"/>
    <property type="project" value="UniProtKB-UniRule"/>
</dbReference>
<dbReference type="AlphaFoldDB" id="A0A1H8Z779"/>
<keyword evidence="8 10" id="KW-0233">DNA recombination</keyword>
<keyword evidence="5 10" id="KW-0159">Chromosome partition</keyword>
<sequence length="309" mass="36162">MDHYIHDFINYLRVERRYSERTVEAYQKDLSQFHDFLRGSGGGELQEIAYQDIRLYLAHLSEKGMQRTSIARHLSTLRSFFRYALSQDLIQDNPVDLIQFQVKKQHLPDFFYKDEMEALFASFDQVDYANKSRDLAILELFYATGMRVSELCQLQLNQLDFQVQLVRVIGKGNKERIVPVGDQAMARLQEYIDTLRPQLLAHKPDPDNHTVFLSDKGLPIQAQQVRYILQSIVERSALHLQIHPHKLRHTFATHLLNHGADLRSVQELLGHEDLSSTQIYTHISKQELRKSYLAAHPRAQRQRKKDNDL</sequence>
<feature type="active site" evidence="10">
    <location>
        <position position="248"/>
    </location>
</feature>
<protein>
    <recommendedName>
        <fullName evidence="10 11">Tyrosine recombinase XerC</fullName>
    </recommendedName>
</protein>
<evidence type="ECO:0000256" key="7">
    <source>
        <dbReference type="ARBA" id="ARBA00023125"/>
    </source>
</evidence>
<dbReference type="PANTHER" id="PTHR30349:SF77">
    <property type="entry name" value="TYROSINE RECOMBINASE XERC"/>
    <property type="match status" value="1"/>
</dbReference>
<dbReference type="InterPro" id="IPR002104">
    <property type="entry name" value="Integrase_catalytic"/>
</dbReference>
<dbReference type="Pfam" id="PF00589">
    <property type="entry name" value="Phage_integrase"/>
    <property type="match status" value="1"/>
</dbReference>
<dbReference type="Gene3D" id="1.10.150.130">
    <property type="match status" value="1"/>
</dbReference>
<dbReference type="InterPro" id="IPR011931">
    <property type="entry name" value="Recomb_XerC"/>
</dbReference>
<evidence type="ECO:0000256" key="3">
    <source>
        <dbReference type="ARBA" id="ARBA00022490"/>
    </source>
</evidence>
<dbReference type="GO" id="GO:0009037">
    <property type="term" value="F:tyrosine-based site-specific recombinase activity"/>
    <property type="evidence" value="ECO:0007669"/>
    <property type="project" value="UniProtKB-UniRule"/>
</dbReference>
<dbReference type="GO" id="GO:0005737">
    <property type="term" value="C:cytoplasm"/>
    <property type="evidence" value="ECO:0007669"/>
    <property type="project" value="UniProtKB-SubCell"/>
</dbReference>
<feature type="domain" description="Core-binding (CB)" evidence="13">
    <location>
        <begin position="1"/>
        <end position="85"/>
    </location>
</feature>
<keyword evidence="15" id="KW-1185">Reference proteome</keyword>
<dbReference type="InterPro" id="IPR044068">
    <property type="entry name" value="CB"/>
</dbReference>
<dbReference type="CDD" id="cd00798">
    <property type="entry name" value="INT_XerDC_C"/>
    <property type="match status" value="1"/>
</dbReference>
<feature type="active site" evidence="10">
    <location>
        <position position="271"/>
    </location>
</feature>
<dbReference type="Gene3D" id="1.10.443.10">
    <property type="entry name" value="Intergrase catalytic core"/>
    <property type="match status" value="1"/>
</dbReference>
<dbReference type="NCBIfam" id="TIGR02224">
    <property type="entry name" value="recomb_XerC"/>
    <property type="match status" value="1"/>
</dbReference>
<evidence type="ECO:0000256" key="8">
    <source>
        <dbReference type="ARBA" id="ARBA00023172"/>
    </source>
</evidence>
<gene>
    <name evidence="10" type="primary">xerC</name>
    <name evidence="14" type="ORF">SAMN04488558_101170</name>
</gene>
<dbReference type="PROSITE" id="PS51900">
    <property type="entry name" value="CB"/>
    <property type="match status" value="1"/>
</dbReference>
<comment type="subcellular location">
    <subcellularLocation>
        <location evidence="1 10">Cytoplasm</location>
    </subcellularLocation>
</comment>
<keyword evidence="7 10" id="KW-0238">DNA-binding</keyword>